<evidence type="ECO:0000313" key="2">
    <source>
        <dbReference type="Proteomes" id="UP000265520"/>
    </source>
</evidence>
<comment type="caution">
    <text evidence="1">The sequence shown here is derived from an EMBL/GenBank/DDBJ whole genome shotgun (WGS) entry which is preliminary data.</text>
</comment>
<name>A0A392RUB0_9FABA</name>
<keyword evidence="2" id="KW-1185">Reference proteome</keyword>
<dbReference type="AlphaFoldDB" id="A0A392RUB0"/>
<organism evidence="1 2">
    <name type="scientific">Trifolium medium</name>
    <dbReference type="NCBI Taxonomy" id="97028"/>
    <lineage>
        <taxon>Eukaryota</taxon>
        <taxon>Viridiplantae</taxon>
        <taxon>Streptophyta</taxon>
        <taxon>Embryophyta</taxon>
        <taxon>Tracheophyta</taxon>
        <taxon>Spermatophyta</taxon>
        <taxon>Magnoliopsida</taxon>
        <taxon>eudicotyledons</taxon>
        <taxon>Gunneridae</taxon>
        <taxon>Pentapetalae</taxon>
        <taxon>rosids</taxon>
        <taxon>fabids</taxon>
        <taxon>Fabales</taxon>
        <taxon>Fabaceae</taxon>
        <taxon>Papilionoideae</taxon>
        <taxon>50 kb inversion clade</taxon>
        <taxon>NPAAA clade</taxon>
        <taxon>Hologalegina</taxon>
        <taxon>IRL clade</taxon>
        <taxon>Trifolieae</taxon>
        <taxon>Trifolium</taxon>
    </lineage>
</organism>
<accession>A0A392RUB0</accession>
<proteinExistence type="predicted"/>
<dbReference type="Proteomes" id="UP000265520">
    <property type="component" value="Unassembled WGS sequence"/>
</dbReference>
<dbReference type="EMBL" id="LXQA010277428">
    <property type="protein sequence ID" value="MCI40228.1"/>
    <property type="molecule type" value="Genomic_DNA"/>
</dbReference>
<protein>
    <submittedName>
        <fullName evidence="1">Uncharacterized protein</fullName>
    </submittedName>
</protein>
<evidence type="ECO:0000313" key="1">
    <source>
        <dbReference type="EMBL" id="MCI40228.1"/>
    </source>
</evidence>
<sequence>GGCDGYGGVEVIRWLMVEALLEFGGDG</sequence>
<reference evidence="1 2" key="1">
    <citation type="journal article" date="2018" name="Front. Plant Sci.">
        <title>Red Clover (Trifolium pratense) and Zigzag Clover (T. medium) - A Picture of Genomic Similarities and Differences.</title>
        <authorList>
            <person name="Dluhosova J."/>
            <person name="Istvanek J."/>
            <person name="Nedelnik J."/>
            <person name="Repkova J."/>
        </authorList>
    </citation>
    <scope>NUCLEOTIDE SEQUENCE [LARGE SCALE GENOMIC DNA]</scope>
    <source>
        <strain evidence="2">cv. 10/8</strain>
        <tissue evidence="1">Leaf</tissue>
    </source>
</reference>
<feature type="non-terminal residue" evidence="1">
    <location>
        <position position="1"/>
    </location>
</feature>